<dbReference type="HOGENOM" id="CLU_3300423_0_0_1"/>
<accession>F6H3J4</accession>
<dbReference type="InParanoid" id="F6H3J4"/>
<reference evidence="2" key="1">
    <citation type="journal article" date="2007" name="Nature">
        <title>The grapevine genome sequence suggests ancestral hexaploidization in major angiosperm phyla.</title>
        <authorList>
            <consortium name="The French-Italian Public Consortium for Grapevine Genome Characterization."/>
            <person name="Jaillon O."/>
            <person name="Aury J.-M."/>
            <person name="Noel B."/>
            <person name="Policriti A."/>
            <person name="Clepet C."/>
            <person name="Casagrande A."/>
            <person name="Choisne N."/>
            <person name="Aubourg S."/>
            <person name="Vitulo N."/>
            <person name="Jubin C."/>
            <person name="Vezzi A."/>
            <person name="Legeai F."/>
            <person name="Hugueney P."/>
            <person name="Dasilva C."/>
            <person name="Horner D."/>
            <person name="Mica E."/>
            <person name="Jublot D."/>
            <person name="Poulain J."/>
            <person name="Bruyere C."/>
            <person name="Billault A."/>
            <person name="Segurens B."/>
            <person name="Gouyvenoux M."/>
            <person name="Ugarte E."/>
            <person name="Cattonaro F."/>
            <person name="Anthouard V."/>
            <person name="Vico V."/>
            <person name="Del Fabbro C."/>
            <person name="Alaux M."/>
            <person name="Di Gaspero G."/>
            <person name="Dumas V."/>
            <person name="Felice N."/>
            <person name="Paillard S."/>
            <person name="Juman I."/>
            <person name="Moroldo M."/>
            <person name="Scalabrin S."/>
            <person name="Canaguier A."/>
            <person name="Le Clainche I."/>
            <person name="Malacrida G."/>
            <person name="Durand E."/>
            <person name="Pesole G."/>
            <person name="Laucou V."/>
            <person name="Chatelet P."/>
            <person name="Merdinoglu D."/>
            <person name="Delledonne M."/>
            <person name="Pezzotti M."/>
            <person name="Lecharny A."/>
            <person name="Scarpelli C."/>
            <person name="Artiguenave F."/>
            <person name="Pe M.E."/>
            <person name="Valle G."/>
            <person name="Morgante M."/>
            <person name="Caboche M."/>
            <person name="Adam-Blondon A.-F."/>
            <person name="Weissenbach J."/>
            <person name="Quetier F."/>
            <person name="Wincker P."/>
        </authorList>
    </citation>
    <scope>NUCLEOTIDE SEQUENCE [LARGE SCALE GENOMIC DNA]</scope>
    <source>
        <strain evidence="2">cv. Pinot noir / PN40024</strain>
    </source>
</reference>
<dbReference type="PaxDb" id="29760-VIT_04s0008g05910.t01"/>
<evidence type="ECO:0000313" key="1">
    <source>
        <dbReference type="EMBL" id="CCB46829.1"/>
    </source>
</evidence>
<gene>
    <name evidence="1" type="ordered locus">VIT_04s0008g05910</name>
</gene>
<dbReference type="EMBL" id="FN595231">
    <property type="protein sequence ID" value="CCB46829.1"/>
    <property type="molecule type" value="Genomic_DNA"/>
</dbReference>
<name>F6H3J4_VITVI</name>
<evidence type="ECO:0000313" key="2">
    <source>
        <dbReference type="Proteomes" id="UP000009183"/>
    </source>
</evidence>
<keyword evidence="2" id="KW-1185">Reference proteome</keyword>
<sequence>MVRVRKTRVNPDPKGKEELFFLFLGMPITGDEKPFYRLFK</sequence>
<protein>
    <submittedName>
        <fullName evidence="1">Uncharacterized protein</fullName>
    </submittedName>
</protein>
<proteinExistence type="predicted"/>
<dbReference type="AlphaFoldDB" id="F6H3J4"/>
<dbReference type="Proteomes" id="UP000009183">
    <property type="component" value="Chromosome 4"/>
</dbReference>
<organism evidence="1 2">
    <name type="scientific">Vitis vinifera</name>
    <name type="common">Grape</name>
    <dbReference type="NCBI Taxonomy" id="29760"/>
    <lineage>
        <taxon>Eukaryota</taxon>
        <taxon>Viridiplantae</taxon>
        <taxon>Streptophyta</taxon>
        <taxon>Embryophyta</taxon>
        <taxon>Tracheophyta</taxon>
        <taxon>Spermatophyta</taxon>
        <taxon>Magnoliopsida</taxon>
        <taxon>eudicotyledons</taxon>
        <taxon>Gunneridae</taxon>
        <taxon>Pentapetalae</taxon>
        <taxon>rosids</taxon>
        <taxon>Vitales</taxon>
        <taxon>Vitaceae</taxon>
        <taxon>Viteae</taxon>
        <taxon>Vitis</taxon>
    </lineage>
</organism>